<dbReference type="OrthoDB" id="512356at2759"/>
<dbReference type="PANTHER" id="PTHR31353">
    <property type="entry name" value="FAM98"/>
    <property type="match status" value="1"/>
</dbReference>
<reference evidence="2 3" key="1">
    <citation type="submission" date="2018-11" db="EMBL/GenBank/DDBJ databases">
        <authorList>
            <consortium name="Pathogen Informatics"/>
        </authorList>
    </citation>
    <scope>NUCLEOTIDE SEQUENCE [LARGE SCALE GENOMIC DNA]</scope>
</reference>
<evidence type="ECO:0000313" key="3">
    <source>
        <dbReference type="Proteomes" id="UP000270094"/>
    </source>
</evidence>
<organism evidence="2 3">
    <name type="scientific">Strongylus vulgaris</name>
    <name type="common">Blood worm</name>
    <dbReference type="NCBI Taxonomy" id="40348"/>
    <lineage>
        <taxon>Eukaryota</taxon>
        <taxon>Metazoa</taxon>
        <taxon>Ecdysozoa</taxon>
        <taxon>Nematoda</taxon>
        <taxon>Chromadorea</taxon>
        <taxon>Rhabditida</taxon>
        <taxon>Rhabditina</taxon>
        <taxon>Rhabditomorpha</taxon>
        <taxon>Strongyloidea</taxon>
        <taxon>Strongylidae</taxon>
        <taxon>Strongylus</taxon>
    </lineage>
</organism>
<dbReference type="GO" id="GO:0072669">
    <property type="term" value="C:tRNA-splicing ligase complex"/>
    <property type="evidence" value="ECO:0007669"/>
    <property type="project" value="TreeGrafter"/>
</dbReference>
<dbReference type="PANTHER" id="PTHR31353:SF1">
    <property type="entry name" value="PROTEIN FAM98B"/>
    <property type="match status" value="1"/>
</dbReference>
<proteinExistence type="inferred from homology"/>
<accession>A0A3P7JBM8</accession>
<dbReference type="AlphaFoldDB" id="A0A3P7JBM8"/>
<sequence length="114" mass="12527">MAADHYDTSHMTNLPPNCPYEEITCGSLEERLCTPEKRKILVNFLLNEIKAARLFAKDALNQPVSESGDKELTPYLISALNAVNVPKPSGSVAPLEIISLLHKAVGLQRIILIC</sequence>
<protein>
    <submittedName>
        <fullName evidence="2">Uncharacterized protein</fullName>
    </submittedName>
</protein>
<evidence type="ECO:0000313" key="2">
    <source>
        <dbReference type="EMBL" id="VDM77409.1"/>
    </source>
</evidence>
<keyword evidence="3" id="KW-1185">Reference proteome</keyword>
<dbReference type="Proteomes" id="UP000270094">
    <property type="component" value="Unassembled WGS sequence"/>
</dbReference>
<gene>
    <name evidence="2" type="ORF">SVUK_LOCUS12407</name>
</gene>
<evidence type="ECO:0000256" key="1">
    <source>
        <dbReference type="ARBA" id="ARBA00007218"/>
    </source>
</evidence>
<comment type="similarity">
    <text evidence="1">Belongs to the FAM98 family.</text>
</comment>
<name>A0A3P7JBM8_STRVU</name>
<dbReference type="InterPro" id="IPR018797">
    <property type="entry name" value="FAM98"/>
</dbReference>
<dbReference type="Pfam" id="PF10239">
    <property type="entry name" value="DUF2465"/>
    <property type="match status" value="1"/>
</dbReference>
<dbReference type="EMBL" id="UYYB01099167">
    <property type="protein sequence ID" value="VDM77409.1"/>
    <property type="molecule type" value="Genomic_DNA"/>
</dbReference>